<dbReference type="InterPro" id="IPR021714">
    <property type="entry name" value="URB1_N"/>
</dbReference>
<feature type="region of interest" description="Disordered" evidence="1">
    <location>
        <begin position="1"/>
        <end position="31"/>
    </location>
</feature>
<keyword evidence="6" id="KW-1185">Reference proteome</keyword>
<sequence>MAPKRKRGDEAVRNDVVHRPAPGTKSFPTGRAVRDGLATGTRQALVSFHQQILTSHSGLPLPISHATVLILQHYLDVSPTADEIFAVWKAADEAKSDMLAQTAAHLLALILRILTPLPFFHKQLVGIVSKLVSPSEPYHGFLGHLIASGNRDNIHAGLDLAAAAANVDTPDVSNLLGSSRGRLAVKVWQVVVDGGAAKGFGKLLNMRRRNKDGKMVEYGADPLDRADIRHLAIHLILPLLPTAEFHAHAKTILPNLYHGLVDDPPSTVYRVLSAMWGAISGPPPGVARRISLVLLDEGALDNISRLLSREAVEASSERTVGDIAKGFLESVTSNPTRGICFPDQGWYEREDEDSMQKRGLHNRVLSNAMRKLGARVVDDDGRVGAWVLKVFEAAPELVAGYWSYSALALDPRLDARWIATMAYVGRVISLPLPSREKFNQLAPRGTSAASMPPRAAPPAVTTVIESVLPSPMTKQHVMKGLQHSSHLVQHVTALALARGLQKLSAVQALYSSIAEELGENSEGAWRAGARELEAECRRRVPEVSTLIEFAQKSATMARPPPDADEDWEPEPSAAARSAMLTETALRLFGLYHRTLPSLAGEAKFDVGRLLVSASSKNQERRARREAREGSVVSDSGSVVSIGTVGTVGMGGGFGHSRGDVEGFEALSQLHVLRLLSEVPGWNWTNKASGSQFTYLYHILQLHLSTRNAVTQAMTTTLLHRLLESSLLFEHDALELPIWLDALPRASDAVSGPMFVAQQIHLLSFLDECVRRALKTPHKYIEEGAEVVPSLSAREAASPLLITFVEQIHAKLLGMHIATEAAAVVFNYLRRVLVGLLGKQTSGEFVRAIVARLSSSVREAKAKGQPRHGLPEIISLIERDVDVVFKGVAMSAVDPETPRLVDEAEWTQRSFTRNCVDNFAKGAETKLGQLAMLVNTAPADEGARQAQFLVHFLSCRVNADVLLLLATVLRRAQDDSAGRRLKNAVFNDVAVRDLFLTKGGDEVRTRLAEVAGALSLCTFDKALAELFAHAAAETIDSKTKLPRALAILQPWIPFLSRAQVDACLARAVKRITKAKEVDTVAADVLGALIRASSPQSVYPHLSALLKLGIYRPITALLGSAVASSLSRRLDVEVTDATVAELVARGDSDAFSLLALLVTLSSKAAGTFTKLAVTSDWLADARILPAVSAIEAEQIPDELCEKVVKASVEALADSALSQDVHDAAIKLITSLPAQANATAIAARALPLRAFGLSVAKGAAALAETGNAEFGAALAPLLDLGLQYATRLLSSDAELSGEECATLGALQKAVELGASMRVEPSDPEPAIIAAIAERLKVPQALEFAAVLARHAMLKASFVRQQLQQLVASREISRLAMPGADNEHRLAFVRITHALFLASTYVSCQPTFVEPLVPLYRGTLGRADRLLLELFFTFEAQRKLSLSSVLQHWSPNGGVSARALDALTSLDPQKVFNSSAAFPLRRANPPPPGAQAVDHGLPLDTKPDEVYDPVFVLALLSTVLQDELGGLDWVEILRSNALGLAVCALASRDAGMRRVAGYVLGRSIELVSAANFHEQLMLLHTLELVAHSLPAPESEDSQPRLSPLITLFVAHALRAQAHPANFLFPLSSRFLLQRATLDVADVPLLYGMLYAAGDGARRERAWIVRLLRDGVRSNRDAAILARRNTSALLCSLFQSSLDAPFRRAVLAALRSLARTGAGARALLRASFAPWVRVQWNDAANHPAAEEVRDALLALVDDAVAAAGTERAAWAGEVAALVAFVAAVGGAERLRPLATLAYRLACAGPTTVHTTLPPLTELGEDEHATALLFRASLLVPEGEEARLAPTLRVLAGRVARLQDGVGAWARAQARRQS</sequence>
<evidence type="ECO:0008006" key="7">
    <source>
        <dbReference type="Google" id="ProtNLM"/>
    </source>
</evidence>
<dbReference type="PANTHER" id="PTHR13500:SF0">
    <property type="entry name" value="NUCLEOLAR PRE-RIBOSOMAL-ASSOCIATED PROTEIN 1"/>
    <property type="match status" value="1"/>
</dbReference>
<feature type="compositionally biased region" description="Basic and acidic residues" evidence="1">
    <location>
        <begin position="7"/>
        <end position="18"/>
    </location>
</feature>
<gene>
    <name evidence="5" type="ORF">CspeluHIS016_0802410</name>
</gene>
<name>A0AAD3U015_9TREE</name>
<dbReference type="InterPro" id="IPR039844">
    <property type="entry name" value="URB1"/>
</dbReference>
<reference evidence="5" key="2">
    <citation type="submission" date="2023-06" db="EMBL/GenBank/DDBJ databases">
        <authorList>
            <person name="Kobayashi Y."/>
            <person name="Kayamori A."/>
            <person name="Aoki K."/>
            <person name="Shiwa Y."/>
            <person name="Fujita N."/>
            <person name="Sugita T."/>
            <person name="Iwasaki W."/>
            <person name="Tanaka N."/>
            <person name="Takashima M."/>
        </authorList>
    </citation>
    <scope>NUCLEOTIDE SEQUENCE</scope>
    <source>
        <strain evidence="5">HIS016</strain>
    </source>
</reference>
<reference evidence="5" key="1">
    <citation type="journal article" date="2023" name="BMC Genomics">
        <title>Chromosome-level genome assemblies of Cutaneotrichosporon spp. (Trichosporonales, Basidiomycota) reveal imbalanced evolution between nucleotide sequences and chromosome synteny.</title>
        <authorList>
            <person name="Kobayashi Y."/>
            <person name="Kayamori A."/>
            <person name="Aoki K."/>
            <person name="Shiwa Y."/>
            <person name="Matsutani M."/>
            <person name="Fujita N."/>
            <person name="Sugita T."/>
            <person name="Iwasaki W."/>
            <person name="Tanaka N."/>
            <person name="Takashima M."/>
        </authorList>
    </citation>
    <scope>NUCLEOTIDE SEQUENCE</scope>
    <source>
        <strain evidence="5">HIS016</strain>
    </source>
</reference>
<dbReference type="EMBL" id="BTCM01000008">
    <property type="protein sequence ID" value="GMK59635.1"/>
    <property type="molecule type" value="Genomic_DNA"/>
</dbReference>
<proteinExistence type="predicted"/>
<evidence type="ECO:0000259" key="2">
    <source>
        <dbReference type="Pfam" id="PF11707"/>
    </source>
</evidence>
<accession>A0AAD3U015</accession>
<dbReference type="InterPro" id="IPR059018">
    <property type="entry name" value="HEAT_URB1"/>
</dbReference>
<dbReference type="Pfam" id="PF26140">
    <property type="entry name" value="HEAT_URB1"/>
    <property type="match status" value="1"/>
</dbReference>
<feature type="domain" description="URB1 C-terminal" evidence="3">
    <location>
        <begin position="1534"/>
        <end position="1720"/>
    </location>
</feature>
<dbReference type="Pfam" id="PF16201">
    <property type="entry name" value="NopRA1"/>
    <property type="match status" value="1"/>
</dbReference>
<evidence type="ECO:0000313" key="6">
    <source>
        <dbReference type="Proteomes" id="UP001222932"/>
    </source>
</evidence>
<dbReference type="PANTHER" id="PTHR13500">
    <property type="entry name" value="NUCLEOLAR PRERIBOSOMAL-ASSOCIATED PROTEIN 1"/>
    <property type="match status" value="1"/>
</dbReference>
<protein>
    <recommendedName>
        <fullName evidence="7">Ribosome 60S biogenesis N-terminal-domain-containing protein</fullName>
    </recommendedName>
</protein>
<feature type="domain" description="URB1 N-terminal" evidence="2">
    <location>
        <begin position="82"/>
        <end position="419"/>
    </location>
</feature>
<feature type="domain" description="URB1 central HEAT repeat" evidence="4">
    <location>
        <begin position="681"/>
        <end position="868"/>
    </location>
</feature>
<dbReference type="GO" id="GO:0000463">
    <property type="term" value="P:maturation of LSU-rRNA from tricistronic rRNA transcript (SSU-rRNA, 5.8S rRNA, LSU-rRNA)"/>
    <property type="evidence" value="ECO:0007669"/>
    <property type="project" value="TreeGrafter"/>
</dbReference>
<evidence type="ECO:0000259" key="4">
    <source>
        <dbReference type="Pfam" id="PF26140"/>
    </source>
</evidence>
<dbReference type="Proteomes" id="UP001222932">
    <property type="component" value="Unassembled WGS sequence"/>
</dbReference>
<evidence type="ECO:0000313" key="5">
    <source>
        <dbReference type="EMBL" id="GMK59635.1"/>
    </source>
</evidence>
<comment type="caution">
    <text evidence="5">The sequence shown here is derived from an EMBL/GenBank/DDBJ whole genome shotgun (WGS) entry which is preliminary data.</text>
</comment>
<evidence type="ECO:0000256" key="1">
    <source>
        <dbReference type="SAM" id="MobiDB-lite"/>
    </source>
</evidence>
<dbReference type="InterPro" id="IPR032436">
    <property type="entry name" value="URB1_C"/>
</dbReference>
<dbReference type="GO" id="GO:0000466">
    <property type="term" value="P:maturation of 5.8S rRNA from tricistronic rRNA transcript (SSU-rRNA, 5.8S rRNA, LSU-rRNA)"/>
    <property type="evidence" value="ECO:0007669"/>
    <property type="project" value="TreeGrafter"/>
</dbReference>
<evidence type="ECO:0000259" key="3">
    <source>
        <dbReference type="Pfam" id="PF16201"/>
    </source>
</evidence>
<organism evidence="5 6">
    <name type="scientific">Cutaneotrichosporon spelunceum</name>
    <dbReference type="NCBI Taxonomy" id="1672016"/>
    <lineage>
        <taxon>Eukaryota</taxon>
        <taxon>Fungi</taxon>
        <taxon>Dikarya</taxon>
        <taxon>Basidiomycota</taxon>
        <taxon>Agaricomycotina</taxon>
        <taxon>Tremellomycetes</taxon>
        <taxon>Trichosporonales</taxon>
        <taxon>Trichosporonaceae</taxon>
        <taxon>Cutaneotrichosporon</taxon>
    </lineage>
</organism>
<dbReference type="Pfam" id="PF11707">
    <property type="entry name" value="Npa1"/>
    <property type="match status" value="1"/>
</dbReference>
<dbReference type="GO" id="GO:0005730">
    <property type="term" value="C:nucleolus"/>
    <property type="evidence" value="ECO:0007669"/>
    <property type="project" value="TreeGrafter"/>
</dbReference>